<reference evidence="2 3" key="1">
    <citation type="submission" date="2009-10" db="EMBL/GenBank/DDBJ databases">
        <authorList>
            <person name="Harkins D.M."/>
            <person name="Madupu R."/>
            <person name="Durkin A.S."/>
            <person name="Torralba M."/>
            <person name="Methe B."/>
            <person name="Sutton G.G."/>
            <person name="Strausberg R.L."/>
            <person name="Nelson K.E."/>
        </authorList>
    </citation>
    <scope>NUCLEOTIDE SEQUENCE [LARGE SCALE GENOMIC DNA]</scope>
    <source>
        <strain evidence="2 3">F0264</strain>
    </source>
</reference>
<name>D0GMH4_9FUSO</name>
<feature type="compositionally biased region" description="Polar residues" evidence="1">
    <location>
        <begin position="10"/>
        <end position="29"/>
    </location>
</feature>
<keyword evidence="3" id="KW-1185">Reference proteome</keyword>
<evidence type="ECO:0000313" key="3">
    <source>
        <dbReference type="Proteomes" id="UP000004226"/>
    </source>
</evidence>
<dbReference type="AlphaFoldDB" id="D0GMH4"/>
<organism evidence="2 3">
    <name type="scientific">Pseudoleptotrichia goodfellowii F0264</name>
    <dbReference type="NCBI Taxonomy" id="596323"/>
    <lineage>
        <taxon>Bacteria</taxon>
        <taxon>Fusobacteriati</taxon>
        <taxon>Fusobacteriota</taxon>
        <taxon>Fusobacteriia</taxon>
        <taxon>Fusobacteriales</taxon>
        <taxon>Leptotrichiaceae</taxon>
        <taxon>Pseudoleptotrichia</taxon>
    </lineage>
</organism>
<comment type="caution">
    <text evidence="2">The sequence shown here is derived from an EMBL/GenBank/DDBJ whole genome shotgun (WGS) entry which is preliminary data.</text>
</comment>
<gene>
    <name evidence="2" type="ORF">HMPREF0554_2236</name>
</gene>
<feature type="region of interest" description="Disordered" evidence="1">
    <location>
        <begin position="74"/>
        <end position="107"/>
    </location>
</feature>
<feature type="compositionally biased region" description="Polar residues" evidence="1">
    <location>
        <begin position="75"/>
        <end position="107"/>
    </location>
</feature>
<sequence>MNIRGKGDTRPNSPSVSISANRSNSNTEQTIYQNGRFTNVEEVHNGTKNMRLSGFNQEGGKVTGSIENLVEESKQNISRTTGSSSGINVNLSSKGVPTGGSVNYSHT</sequence>
<feature type="non-terminal residue" evidence="2">
    <location>
        <position position="107"/>
    </location>
</feature>
<dbReference type="eggNOG" id="COG3210">
    <property type="taxonomic scope" value="Bacteria"/>
</dbReference>
<dbReference type="Proteomes" id="UP000004226">
    <property type="component" value="Unassembled WGS sequence"/>
</dbReference>
<protein>
    <submittedName>
        <fullName evidence="2">Uncharacterized protein</fullName>
    </submittedName>
</protein>
<accession>D0GMH4</accession>
<proteinExistence type="predicted"/>
<feature type="region of interest" description="Disordered" evidence="1">
    <location>
        <begin position="1"/>
        <end position="29"/>
    </location>
</feature>
<evidence type="ECO:0000256" key="1">
    <source>
        <dbReference type="SAM" id="MobiDB-lite"/>
    </source>
</evidence>
<evidence type="ECO:0000313" key="2">
    <source>
        <dbReference type="EMBL" id="EEY34707.1"/>
    </source>
</evidence>
<dbReference type="EMBL" id="ADAD01000136">
    <property type="protein sequence ID" value="EEY34707.1"/>
    <property type="molecule type" value="Genomic_DNA"/>
</dbReference>